<proteinExistence type="predicted"/>
<name>T1K187_TETUR</name>
<evidence type="ECO:0000313" key="1">
    <source>
        <dbReference type="EnsemblMetazoa" id="tetur04g00440.1"/>
    </source>
</evidence>
<dbReference type="EMBL" id="CAEY01001347">
    <property type="status" value="NOT_ANNOTATED_CDS"/>
    <property type="molecule type" value="Genomic_DNA"/>
</dbReference>
<keyword evidence="2" id="KW-1185">Reference proteome</keyword>
<evidence type="ECO:0000313" key="2">
    <source>
        <dbReference type="Proteomes" id="UP000015104"/>
    </source>
</evidence>
<dbReference type="Proteomes" id="UP000015104">
    <property type="component" value="Unassembled WGS sequence"/>
</dbReference>
<dbReference type="EnsemblMetazoa" id="tetur04g00440.1">
    <property type="protein sequence ID" value="tetur04g00440.1"/>
    <property type="gene ID" value="tetur04g00440"/>
</dbReference>
<dbReference type="HOGENOM" id="CLU_2052580_0_0_1"/>
<accession>T1K187</accession>
<reference evidence="2" key="1">
    <citation type="submission" date="2011-08" db="EMBL/GenBank/DDBJ databases">
        <authorList>
            <person name="Rombauts S."/>
        </authorList>
    </citation>
    <scope>NUCLEOTIDE SEQUENCE</scope>
    <source>
        <strain evidence="2">London</strain>
    </source>
</reference>
<dbReference type="AlphaFoldDB" id="T1K187"/>
<sequence length="120" mass="14020">MLRSLNHHFRPVICIRIFDCDKNGFNFRKVHDRMYLDHDPEQNLPGSLNRNLSQIETFTVGCGGFPTDDECLCYEFGMSISAMNALADKITDRLVEHFKREKIRKAAAKLDFLRRQLNEN</sequence>
<organism evidence="1 2">
    <name type="scientific">Tetranychus urticae</name>
    <name type="common">Two-spotted spider mite</name>
    <dbReference type="NCBI Taxonomy" id="32264"/>
    <lineage>
        <taxon>Eukaryota</taxon>
        <taxon>Metazoa</taxon>
        <taxon>Ecdysozoa</taxon>
        <taxon>Arthropoda</taxon>
        <taxon>Chelicerata</taxon>
        <taxon>Arachnida</taxon>
        <taxon>Acari</taxon>
        <taxon>Acariformes</taxon>
        <taxon>Trombidiformes</taxon>
        <taxon>Prostigmata</taxon>
        <taxon>Eleutherengona</taxon>
        <taxon>Raphignathae</taxon>
        <taxon>Tetranychoidea</taxon>
        <taxon>Tetranychidae</taxon>
        <taxon>Tetranychus</taxon>
    </lineage>
</organism>
<protein>
    <submittedName>
        <fullName evidence="1">Uncharacterized protein</fullName>
    </submittedName>
</protein>
<reference evidence="1" key="2">
    <citation type="submission" date="2015-06" db="UniProtKB">
        <authorList>
            <consortium name="EnsemblMetazoa"/>
        </authorList>
    </citation>
    <scope>IDENTIFICATION</scope>
</reference>